<name>X1JX22_9ZZZZ</name>
<dbReference type="EMBL" id="BARV01001651">
    <property type="protein sequence ID" value="GAH98672.1"/>
    <property type="molecule type" value="Genomic_DNA"/>
</dbReference>
<feature type="non-terminal residue" evidence="1">
    <location>
        <position position="42"/>
    </location>
</feature>
<protein>
    <submittedName>
        <fullName evidence="1">Uncharacterized protein</fullName>
    </submittedName>
</protein>
<accession>X1JX22</accession>
<dbReference type="AlphaFoldDB" id="X1JX22"/>
<evidence type="ECO:0000313" key="1">
    <source>
        <dbReference type="EMBL" id="GAH98672.1"/>
    </source>
</evidence>
<proteinExistence type="predicted"/>
<comment type="caution">
    <text evidence="1">The sequence shown here is derived from an EMBL/GenBank/DDBJ whole genome shotgun (WGS) entry which is preliminary data.</text>
</comment>
<sequence length="42" mass="4776">MRRLEEKLRAVDELFTRGSKGHQCAVEVVRKGGPIPIEERAL</sequence>
<organism evidence="1">
    <name type="scientific">marine sediment metagenome</name>
    <dbReference type="NCBI Taxonomy" id="412755"/>
    <lineage>
        <taxon>unclassified sequences</taxon>
        <taxon>metagenomes</taxon>
        <taxon>ecological metagenomes</taxon>
    </lineage>
</organism>
<reference evidence="1" key="1">
    <citation type="journal article" date="2014" name="Front. Microbiol.">
        <title>High frequency of phylogenetically diverse reductive dehalogenase-homologous genes in deep subseafloor sedimentary metagenomes.</title>
        <authorList>
            <person name="Kawai M."/>
            <person name="Futagami T."/>
            <person name="Toyoda A."/>
            <person name="Takaki Y."/>
            <person name="Nishi S."/>
            <person name="Hori S."/>
            <person name="Arai W."/>
            <person name="Tsubouchi T."/>
            <person name="Morono Y."/>
            <person name="Uchiyama I."/>
            <person name="Ito T."/>
            <person name="Fujiyama A."/>
            <person name="Inagaki F."/>
            <person name="Takami H."/>
        </authorList>
    </citation>
    <scope>NUCLEOTIDE SEQUENCE</scope>
    <source>
        <strain evidence="1">Expedition CK06-06</strain>
    </source>
</reference>
<gene>
    <name evidence="1" type="ORF">S06H3_04648</name>
</gene>